<feature type="chain" id="PRO_5038436841" evidence="1">
    <location>
        <begin position="20"/>
        <end position="317"/>
    </location>
</feature>
<dbReference type="EMBL" id="WXEW01000007">
    <property type="protein sequence ID" value="NAS25036.1"/>
    <property type="molecule type" value="Genomic_DNA"/>
</dbReference>
<proteinExistence type="predicted"/>
<dbReference type="InterPro" id="IPR010895">
    <property type="entry name" value="CHRD"/>
</dbReference>
<feature type="domain" description="CHRD" evidence="2">
    <location>
        <begin position="50"/>
        <end position="174"/>
    </location>
</feature>
<sequence>MLRKLIVPGLALAATAITAATAAAPAAAHPGHGSSSAQGAAQSVQQAPDAYFAATLLGKNEVKAPGTKVGDKDGIALAVFRIHGNKVEYAVRWQGTAAPTAFHIHQGVKGRNGDVKIGFFMGSALPGTLSAVKGSVTVNDGALLNRIRNNPAGWYANLHTGEFPGGAVRAQLHRIKPVHLDTVLATGSRSTLTAIADGRQEVPAPGTKVGDKNGKAVWLVWVKGTKVHFATVWKNIAQPTLAHIHKAPKGKNGPVVVDFFSAPSGLPAGVNGIAGTGTASSSVAKGIKKNPKNWYTNLHTSEFPGGAVRGQLHGGGW</sequence>
<keyword evidence="4" id="KW-1185">Reference proteome</keyword>
<evidence type="ECO:0000259" key="2">
    <source>
        <dbReference type="SMART" id="SM00754"/>
    </source>
</evidence>
<dbReference type="SMART" id="SM00754">
    <property type="entry name" value="CHRD"/>
    <property type="match status" value="2"/>
</dbReference>
<dbReference type="Proteomes" id="UP000479526">
    <property type="component" value="Unassembled WGS sequence"/>
</dbReference>
<evidence type="ECO:0000256" key="1">
    <source>
        <dbReference type="SAM" id="SignalP"/>
    </source>
</evidence>
<dbReference type="AlphaFoldDB" id="A0A7C9NQY2"/>
<protein>
    <submittedName>
        <fullName evidence="3">CHRD domain-containing protein</fullName>
    </submittedName>
</protein>
<accession>A0A7C9NQY2</accession>
<keyword evidence="1" id="KW-0732">Signal</keyword>
<dbReference type="Pfam" id="PF07452">
    <property type="entry name" value="CHRD"/>
    <property type="match status" value="2"/>
</dbReference>
<dbReference type="RefSeq" id="WP_161482135.1">
    <property type="nucleotide sequence ID" value="NZ_WXEW01000007.1"/>
</dbReference>
<organism evidence="3 4">
    <name type="scientific">Herbidospora solisilvae</name>
    <dbReference type="NCBI Taxonomy" id="2696284"/>
    <lineage>
        <taxon>Bacteria</taxon>
        <taxon>Bacillati</taxon>
        <taxon>Actinomycetota</taxon>
        <taxon>Actinomycetes</taxon>
        <taxon>Streptosporangiales</taxon>
        <taxon>Streptosporangiaceae</taxon>
        <taxon>Herbidospora</taxon>
    </lineage>
</organism>
<comment type="caution">
    <text evidence="3">The sequence shown here is derived from an EMBL/GenBank/DDBJ whole genome shotgun (WGS) entry which is preliminary data.</text>
</comment>
<gene>
    <name evidence="3" type="ORF">GT755_25545</name>
</gene>
<feature type="domain" description="CHRD" evidence="2">
    <location>
        <begin position="190"/>
        <end position="314"/>
    </location>
</feature>
<reference evidence="3 4" key="1">
    <citation type="submission" date="2020-01" db="EMBL/GenBank/DDBJ databases">
        <title>Herbidospora sp. NEAU-GS84 nov., a novel actinomycete isolated from soil.</title>
        <authorList>
            <person name="Han L."/>
        </authorList>
    </citation>
    <scope>NUCLEOTIDE SEQUENCE [LARGE SCALE GENOMIC DNA]</scope>
    <source>
        <strain evidence="3 4">NEAU-GS84</strain>
    </source>
</reference>
<evidence type="ECO:0000313" key="3">
    <source>
        <dbReference type="EMBL" id="NAS25036.1"/>
    </source>
</evidence>
<name>A0A7C9NQY2_9ACTN</name>
<feature type="signal peptide" evidence="1">
    <location>
        <begin position="1"/>
        <end position="19"/>
    </location>
</feature>
<evidence type="ECO:0000313" key="4">
    <source>
        <dbReference type="Proteomes" id="UP000479526"/>
    </source>
</evidence>